<dbReference type="STRING" id="402676.B6K340"/>
<dbReference type="Gene3D" id="1.10.8.270">
    <property type="entry name" value="putative rabgap domain of human tbc1 domain family member 14 like domains"/>
    <property type="match status" value="1"/>
</dbReference>
<feature type="compositionally biased region" description="Basic and acidic residues" evidence="2">
    <location>
        <begin position="694"/>
        <end position="719"/>
    </location>
</feature>
<dbReference type="GO" id="GO:0005737">
    <property type="term" value="C:cytoplasm"/>
    <property type="evidence" value="ECO:0007669"/>
    <property type="project" value="UniProtKB-ARBA"/>
</dbReference>
<dbReference type="GeneID" id="7048938"/>
<dbReference type="PANTHER" id="PTHR22957">
    <property type="entry name" value="TBC1 DOMAIN FAMILY MEMBER GTPASE-ACTIVATING PROTEIN"/>
    <property type="match status" value="1"/>
</dbReference>
<reference evidence="4 6" key="1">
    <citation type="journal article" date="2011" name="Science">
        <title>Comparative functional genomics of the fission yeasts.</title>
        <authorList>
            <person name="Rhind N."/>
            <person name="Chen Z."/>
            <person name="Yassour M."/>
            <person name="Thompson D.A."/>
            <person name="Haas B.J."/>
            <person name="Habib N."/>
            <person name="Wapinski I."/>
            <person name="Roy S."/>
            <person name="Lin M.F."/>
            <person name="Heiman D.I."/>
            <person name="Young S.K."/>
            <person name="Furuya K."/>
            <person name="Guo Y."/>
            <person name="Pidoux A."/>
            <person name="Chen H.M."/>
            <person name="Robbertse B."/>
            <person name="Goldberg J.M."/>
            <person name="Aoki K."/>
            <person name="Bayne E.H."/>
            <person name="Berlin A.M."/>
            <person name="Desjardins C.A."/>
            <person name="Dobbs E."/>
            <person name="Dukaj L."/>
            <person name="Fan L."/>
            <person name="FitzGerald M.G."/>
            <person name="French C."/>
            <person name="Gujja S."/>
            <person name="Hansen K."/>
            <person name="Keifenheim D."/>
            <person name="Levin J.Z."/>
            <person name="Mosher R.A."/>
            <person name="Mueller C.A."/>
            <person name="Pfiffner J."/>
            <person name="Priest M."/>
            <person name="Russ C."/>
            <person name="Smialowska A."/>
            <person name="Swoboda P."/>
            <person name="Sykes S.M."/>
            <person name="Vaughn M."/>
            <person name="Vengrova S."/>
            <person name="Yoder R."/>
            <person name="Zeng Q."/>
            <person name="Allshire R."/>
            <person name="Baulcombe D."/>
            <person name="Birren B.W."/>
            <person name="Brown W."/>
            <person name="Ekwall K."/>
            <person name="Kellis M."/>
            <person name="Leatherwood J."/>
            <person name="Levin H."/>
            <person name="Margalit H."/>
            <person name="Martienssen R."/>
            <person name="Nieduszynski C.A."/>
            <person name="Spatafora J.W."/>
            <person name="Friedman N."/>
            <person name="Dalgaard J.Z."/>
            <person name="Baumann P."/>
            <person name="Niki H."/>
            <person name="Regev A."/>
            <person name="Nusbaum C."/>
        </authorList>
    </citation>
    <scope>NUCLEOTIDE SEQUENCE [LARGE SCALE GENOMIC DNA]</scope>
    <source>
        <strain evidence="6">yFS275 / FY16936</strain>
    </source>
</reference>
<dbReference type="SUPFAM" id="SSF47923">
    <property type="entry name" value="Ypt/Rab-GAP domain of gyp1p"/>
    <property type="match status" value="2"/>
</dbReference>
<dbReference type="Pfam" id="PF00566">
    <property type="entry name" value="RabGAP-TBC"/>
    <property type="match status" value="1"/>
</dbReference>
<dbReference type="OrthoDB" id="10264062at2759"/>
<dbReference type="HOGENOM" id="CLU_004457_0_1_1"/>
<proteinExistence type="predicted"/>
<dbReference type="InterPro" id="IPR021935">
    <property type="entry name" value="SGSM1/2_RBD"/>
</dbReference>
<dbReference type="VEuPathDB" id="FungiDB:SJAG_03021"/>
<dbReference type="Gene3D" id="1.10.472.80">
    <property type="entry name" value="Ypt/Rab-GAP domain of gyp1p, domain 3"/>
    <property type="match status" value="1"/>
</dbReference>
<evidence type="ECO:0000313" key="5">
    <source>
        <dbReference type="JaponicusDB" id="SJAG_03021"/>
    </source>
</evidence>
<dbReference type="RefSeq" id="XP_002174190.1">
    <property type="nucleotide sequence ID" value="XM_002174154.1"/>
</dbReference>
<dbReference type="InterPro" id="IPR000195">
    <property type="entry name" value="Rab-GAP-TBC_dom"/>
</dbReference>
<dbReference type="JaponicusDB" id="SJAG_03021">
    <property type="gene designation" value="gyp7"/>
</dbReference>
<organism evidence="4 6">
    <name type="scientific">Schizosaccharomyces japonicus (strain yFS275 / FY16936)</name>
    <name type="common">Fission yeast</name>
    <dbReference type="NCBI Taxonomy" id="402676"/>
    <lineage>
        <taxon>Eukaryota</taxon>
        <taxon>Fungi</taxon>
        <taxon>Dikarya</taxon>
        <taxon>Ascomycota</taxon>
        <taxon>Taphrinomycotina</taxon>
        <taxon>Schizosaccharomycetes</taxon>
        <taxon>Schizosaccharomycetales</taxon>
        <taxon>Schizosaccharomycetaceae</taxon>
        <taxon>Schizosaccharomyces</taxon>
    </lineage>
</organism>
<dbReference type="eggNOG" id="KOG2197">
    <property type="taxonomic scope" value="Eukaryota"/>
</dbReference>
<dbReference type="PANTHER" id="PTHR22957:SF502">
    <property type="entry name" value="SMALL G PROTEIN SIGNALING MODULATOR 2-RELATED"/>
    <property type="match status" value="1"/>
</dbReference>
<feature type="region of interest" description="Disordered" evidence="2">
    <location>
        <begin position="694"/>
        <end position="738"/>
    </location>
</feature>
<sequence length="738" mass="85728">MNEIHELRSLSVPEMTEVDGDTIDVNIPTSSGMLLFTKSKVYVHPSSTTSKKNIPGYLSLSQISVGDYSGRAGNHFLLSWIPEDFFRLHPEALNAYRDAESGVNTMAAVSLPSRLDYAFSVRLSDVYSILFCPPKYNWSYGRIIINLRNEQDLVPPLYFHDDECRSTIEQEKAQRKSQFDPFDESGDVFWGGAHFLMFLKRYAHVVRANGSSQLFLINPTSEDIISSRALMSSVPDTSSFAAPYIPPTPSVNIPPTPSVSISPETREALVQPMQNLFAKFGWNVFSKFSKVTLYGREKLDQALDHPIAKSIVPHLPKETQLMLSSNRVKRLAEEYDPARLFLAHWAEQVAEQAESMNSKRDSNGQIITETTNEEPSAVGSFELITLDTLAPHAKRGKPLTKAQWSEMFDAEGRFVRTQKECLSIIFHGSIEPDIRGEVWPFLLEIYPWTSTAEERVQIDRQLRSEYRRLKEAWYNDLDRQMNDAFFLEQKHRIEKDVHRTDRQHEYFAEENLPHPDPQSTFTGTNLHMEMLKDILLTYNDDSMAFWGMVGLMKRMCYNFRRDQKGMRRQLETLRQLIKFMDPILYNHLEKTDSANLFCFFRMLLIYFKREFDWTQLLQLWDVLFTNFLSYQFHIFVAMAIMERHREVILSQTHAFDEVLKYFNDLGMHISLDPTLECAEQLFYRFRSKVEMIDRRNSEKEQEDKASSTSKAEDKPEPQEVTKYLRSLLGTEPVDYSEE</sequence>
<dbReference type="EMBL" id="KE651167">
    <property type="protein sequence ID" value="EEB07897.1"/>
    <property type="molecule type" value="Genomic_DNA"/>
</dbReference>
<evidence type="ECO:0000256" key="1">
    <source>
        <dbReference type="ARBA" id="ARBA00022468"/>
    </source>
</evidence>
<accession>B6K340</accession>
<evidence type="ECO:0000256" key="2">
    <source>
        <dbReference type="SAM" id="MobiDB-lite"/>
    </source>
</evidence>
<dbReference type="PROSITE" id="PS50086">
    <property type="entry name" value="TBC_RABGAP"/>
    <property type="match status" value="1"/>
</dbReference>
<keyword evidence="1" id="KW-0343">GTPase activation</keyword>
<dbReference type="GO" id="GO:0005096">
    <property type="term" value="F:GTPase activator activity"/>
    <property type="evidence" value="ECO:0000318"/>
    <property type="project" value="GO_Central"/>
</dbReference>
<dbReference type="InterPro" id="IPR035969">
    <property type="entry name" value="Rab-GAP_TBC_sf"/>
</dbReference>
<evidence type="ECO:0000313" key="6">
    <source>
        <dbReference type="Proteomes" id="UP000001744"/>
    </source>
</evidence>
<evidence type="ECO:0000259" key="3">
    <source>
        <dbReference type="PROSITE" id="PS50086"/>
    </source>
</evidence>
<dbReference type="Proteomes" id="UP000001744">
    <property type="component" value="Unassembled WGS sequence"/>
</dbReference>
<keyword evidence="6" id="KW-1185">Reference proteome</keyword>
<dbReference type="Pfam" id="PF12068">
    <property type="entry name" value="PH_RBD"/>
    <property type="match status" value="1"/>
</dbReference>
<gene>
    <name evidence="5" type="primary">gyp7</name>
    <name evidence="4" type="ORF">SJAG_03021</name>
</gene>
<dbReference type="SMART" id="SM00164">
    <property type="entry name" value="TBC"/>
    <property type="match status" value="1"/>
</dbReference>
<evidence type="ECO:0000313" key="4">
    <source>
        <dbReference type="EMBL" id="EEB07897.1"/>
    </source>
</evidence>
<protein>
    <submittedName>
        <fullName evidence="4">GTPase activating protein Gyp7</fullName>
    </submittedName>
</protein>
<dbReference type="OMA" id="WWREQRG"/>
<feature type="domain" description="Rab-GAP TBC" evidence="3">
    <location>
        <begin position="429"/>
        <end position="627"/>
    </location>
</feature>
<dbReference type="AlphaFoldDB" id="B6K340"/>
<name>B6K340_SCHJY</name>